<gene>
    <name evidence="2" type="ORF">P5G51_014240</name>
</gene>
<dbReference type="Proteomes" id="UP001228376">
    <property type="component" value="Unassembled WGS sequence"/>
</dbReference>
<keyword evidence="3" id="KW-1185">Reference proteome</keyword>
<feature type="coiled-coil region" evidence="1">
    <location>
        <begin position="298"/>
        <end position="325"/>
    </location>
</feature>
<reference evidence="2 3" key="1">
    <citation type="submission" date="2023-10" db="EMBL/GenBank/DDBJ databases">
        <title>179-bfca-hs.</title>
        <authorList>
            <person name="Miliotis G."/>
            <person name="Sengupta P."/>
            <person name="Hameed A."/>
            <person name="Chuvochina M."/>
            <person name="Mcdonagh F."/>
            <person name="Simpson A.C."/>
            <person name="Singh N.K."/>
            <person name="Rekha P.D."/>
            <person name="Raman K."/>
            <person name="Hugenholtz P."/>
            <person name="Venkateswaran K."/>
        </authorList>
    </citation>
    <scope>NUCLEOTIDE SEQUENCE [LARGE SCALE GENOMIC DNA]</scope>
    <source>
        <strain evidence="2 3">179-BFC-A-HS</strain>
    </source>
</reference>
<keyword evidence="1" id="KW-0175">Coiled coil</keyword>
<proteinExistence type="predicted"/>
<dbReference type="PROSITE" id="PS51257">
    <property type="entry name" value="PROKAR_LIPOPROTEIN"/>
    <property type="match status" value="1"/>
</dbReference>
<dbReference type="RefSeq" id="WP_306068020.1">
    <property type="nucleotide sequence ID" value="NZ_JAROCA020000001.1"/>
</dbReference>
<name>A0ABU5CJB1_9BACI</name>
<accession>A0ABU5CJB1</accession>
<comment type="caution">
    <text evidence="2">The sequence shown here is derived from an EMBL/GenBank/DDBJ whole genome shotgun (WGS) entry which is preliminary data.</text>
</comment>
<evidence type="ECO:0000313" key="2">
    <source>
        <dbReference type="EMBL" id="MDY0406395.1"/>
    </source>
</evidence>
<evidence type="ECO:0008006" key="4">
    <source>
        <dbReference type="Google" id="ProtNLM"/>
    </source>
</evidence>
<evidence type="ECO:0000313" key="3">
    <source>
        <dbReference type="Proteomes" id="UP001228376"/>
    </source>
</evidence>
<sequence length="344" mass="40126">MKKMLALLMVACFVWLVGCSEKDEVPKDDQKEKELSFTEKQKAVSTFINEDVYSIAEVQLKAFDSLQDVMDNGSYEYEEKKEKNIYNTIVNETIPAFEKAAELTKEIDVKIDELEIPRKFLLDSIDAYREGLELRAQSIEEDREDLRQTSEARFVEYAQLFKQYSESIKKVAEKYKVSYKPIDVMEDENLDKFKVKQNRIISFVNEDTERVAAYEKQANDFVESVSGDNFTDEQTEYEILVNKVIPAYKKALEEAKNINPIIDELKEPQEMLQQATETVLKSFQLKAESIEKHDQDLMKTSEDKHEQYLQELDAYHQKMKKIAEKFDVTYNPDSEGLKSSKKLP</sequence>
<dbReference type="EMBL" id="JAROCA020000001">
    <property type="protein sequence ID" value="MDY0406395.1"/>
    <property type="molecule type" value="Genomic_DNA"/>
</dbReference>
<protein>
    <recommendedName>
        <fullName evidence="4">DUF3829 domain-containing protein</fullName>
    </recommendedName>
</protein>
<evidence type="ECO:0000256" key="1">
    <source>
        <dbReference type="SAM" id="Coils"/>
    </source>
</evidence>
<organism evidence="2 3">
    <name type="scientific">Tigheibacillus jepli</name>
    <dbReference type="NCBI Taxonomy" id="3035914"/>
    <lineage>
        <taxon>Bacteria</taxon>
        <taxon>Bacillati</taxon>
        <taxon>Bacillota</taxon>
        <taxon>Bacilli</taxon>
        <taxon>Bacillales</taxon>
        <taxon>Bacillaceae</taxon>
        <taxon>Tigheibacillus</taxon>
    </lineage>
</organism>